<gene>
    <name evidence="2" type="ORF">EA58_10060</name>
</gene>
<dbReference type="InterPro" id="IPR000182">
    <property type="entry name" value="GNAT_dom"/>
</dbReference>
<evidence type="ECO:0000259" key="1">
    <source>
        <dbReference type="PROSITE" id="PS51186"/>
    </source>
</evidence>
<dbReference type="PANTHER" id="PTHR43792:SF1">
    <property type="entry name" value="N-ACETYLTRANSFERASE DOMAIN-CONTAINING PROTEIN"/>
    <property type="match status" value="1"/>
</dbReference>
<dbReference type="RefSeq" id="WP_036751811.1">
    <property type="nucleotide sequence ID" value="NZ_JAGSGC010000007.1"/>
</dbReference>
<proteinExistence type="predicted"/>
<dbReference type="GO" id="GO:0016747">
    <property type="term" value="F:acyltransferase activity, transferring groups other than amino-acyl groups"/>
    <property type="evidence" value="ECO:0007669"/>
    <property type="project" value="InterPro"/>
</dbReference>
<dbReference type="PANTHER" id="PTHR43792">
    <property type="entry name" value="GNAT FAMILY, PUTATIVE (AFU_ORTHOLOGUE AFUA_3G00765)-RELATED-RELATED"/>
    <property type="match status" value="1"/>
</dbReference>
<dbReference type="Proteomes" id="UP000027192">
    <property type="component" value="Unassembled WGS sequence"/>
</dbReference>
<keyword evidence="3" id="KW-1185">Reference proteome</keyword>
<accession>A0A066RMR4</accession>
<evidence type="ECO:0000313" key="3">
    <source>
        <dbReference type="Proteomes" id="UP000027192"/>
    </source>
</evidence>
<evidence type="ECO:0000313" key="2">
    <source>
        <dbReference type="EMBL" id="KDM91705.1"/>
    </source>
</evidence>
<dbReference type="AlphaFoldDB" id="A0A066RMR4"/>
<dbReference type="STRING" id="1654360.EA58_10060"/>
<sequence>MAAVERFETCEFYTLRLRVSHLSNALNQSVSEVDLVRAALRLLTPKVTQSLPPEFQSVQNEQSAQAWVQEMMQESHFILIQIAATQEIIGFMFLDVYEEAGTQKAHLGYLLGEAFWGQGYASECLAGLIEWCRRTQPVSTLLAGVAAENTQSVRLLQKQGFEEATADAPAGVLFFERCLVS</sequence>
<dbReference type="Gene3D" id="3.40.630.30">
    <property type="match status" value="1"/>
</dbReference>
<comment type="caution">
    <text evidence="2">The sequence shown here is derived from an EMBL/GenBank/DDBJ whole genome shotgun (WGS) entry which is preliminary data.</text>
</comment>
<dbReference type="OrthoDB" id="6293260at2"/>
<feature type="domain" description="N-acetyltransferase" evidence="1">
    <location>
        <begin position="38"/>
        <end position="181"/>
    </location>
</feature>
<protein>
    <submittedName>
        <fullName evidence="2">Acetyltransferase</fullName>
    </submittedName>
</protein>
<dbReference type="EMBL" id="JMIB01000019">
    <property type="protein sequence ID" value="KDM91705.1"/>
    <property type="molecule type" value="Genomic_DNA"/>
</dbReference>
<name>A0A066RMR4_9GAMM</name>
<reference evidence="2 3" key="1">
    <citation type="submission" date="2014-04" db="EMBL/GenBank/DDBJ databases">
        <title>Draft genome sequence of Photobacterium halotolerans S2753: a solonamide, ngercheumicin and holomycin producer.</title>
        <authorList>
            <person name="Machado H.R."/>
            <person name="Gram L."/>
        </authorList>
    </citation>
    <scope>NUCLEOTIDE SEQUENCE [LARGE SCALE GENOMIC DNA]</scope>
    <source>
        <strain evidence="2 3">S2753</strain>
    </source>
</reference>
<keyword evidence="2" id="KW-0808">Transferase</keyword>
<dbReference type="InterPro" id="IPR051531">
    <property type="entry name" value="N-acetyltransferase"/>
</dbReference>
<dbReference type="SUPFAM" id="SSF55729">
    <property type="entry name" value="Acyl-CoA N-acyltransferases (Nat)"/>
    <property type="match status" value="1"/>
</dbReference>
<dbReference type="PROSITE" id="PS51186">
    <property type="entry name" value="GNAT"/>
    <property type="match status" value="1"/>
</dbReference>
<dbReference type="Pfam" id="PF13302">
    <property type="entry name" value="Acetyltransf_3"/>
    <property type="match status" value="1"/>
</dbReference>
<organism evidence="2 3">
    <name type="scientific">Photobacterium galatheae</name>
    <dbReference type="NCBI Taxonomy" id="1654360"/>
    <lineage>
        <taxon>Bacteria</taxon>
        <taxon>Pseudomonadati</taxon>
        <taxon>Pseudomonadota</taxon>
        <taxon>Gammaproteobacteria</taxon>
        <taxon>Vibrionales</taxon>
        <taxon>Vibrionaceae</taxon>
        <taxon>Photobacterium</taxon>
    </lineage>
</organism>
<dbReference type="InterPro" id="IPR016181">
    <property type="entry name" value="Acyl_CoA_acyltransferase"/>
</dbReference>